<evidence type="ECO:0000259" key="10">
    <source>
        <dbReference type="PROSITE" id="PS50994"/>
    </source>
</evidence>
<accession>A0A225VE53</accession>
<dbReference type="GO" id="GO:0016787">
    <property type="term" value="F:hydrolase activity"/>
    <property type="evidence" value="ECO:0007669"/>
    <property type="project" value="UniProtKB-KW"/>
</dbReference>
<sequence length="221" mass="25175">MGHLGYQNLVKLVQRGKATGINIPKKQLSDFPVCDECRRANQQRSSFKNTHTEHATQVKGLVFTDLKGPIETNSIEGNRFVQSFVDDWSGYITAYLLSYKSEALDRFKEYVARAENKHRTKINAVNSDNEGEFQSPAWINFCNSTGIERRTSSAYTPEQNGSAEVRFRVLFRKDRSMLIAAQLPKQFWGEALYAAVIVANASPLHRAEETPYERWHDIAPD</sequence>
<dbReference type="Gene3D" id="3.30.420.10">
    <property type="entry name" value="Ribonuclease H-like superfamily/Ribonuclease H"/>
    <property type="match status" value="1"/>
</dbReference>
<evidence type="ECO:0000313" key="11">
    <source>
        <dbReference type="EMBL" id="OWZ03592.1"/>
    </source>
</evidence>
<evidence type="ECO:0000256" key="8">
    <source>
        <dbReference type="ARBA" id="ARBA00022932"/>
    </source>
</evidence>
<dbReference type="InterPro" id="IPR012337">
    <property type="entry name" value="RNaseH-like_sf"/>
</dbReference>
<dbReference type="AlphaFoldDB" id="A0A225VE53"/>
<evidence type="ECO:0000256" key="5">
    <source>
        <dbReference type="ARBA" id="ARBA00022842"/>
    </source>
</evidence>
<keyword evidence="8" id="KW-0548">Nucleotidyltransferase</keyword>
<dbReference type="GO" id="GO:0046872">
    <property type="term" value="F:metal ion binding"/>
    <property type="evidence" value="ECO:0007669"/>
    <property type="project" value="UniProtKB-KW"/>
</dbReference>
<dbReference type="GO" id="GO:0004519">
    <property type="term" value="F:endonuclease activity"/>
    <property type="evidence" value="ECO:0007669"/>
    <property type="project" value="UniProtKB-KW"/>
</dbReference>
<evidence type="ECO:0000256" key="7">
    <source>
        <dbReference type="ARBA" id="ARBA00022918"/>
    </source>
</evidence>
<dbReference type="SUPFAM" id="SSF53098">
    <property type="entry name" value="Ribonuclease H-like"/>
    <property type="match status" value="1"/>
</dbReference>
<protein>
    <submittedName>
        <fullName evidence="11">DNA binding protein</fullName>
    </submittedName>
</protein>
<dbReference type="GO" id="GO:0003676">
    <property type="term" value="F:nucleic acid binding"/>
    <property type="evidence" value="ECO:0007669"/>
    <property type="project" value="InterPro"/>
</dbReference>
<gene>
    <name evidence="11" type="ORF">PHMEG_00024651</name>
</gene>
<feature type="domain" description="Integrase catalytic" evidence="10">
    <location>
        <begin position="52"/>
        <end position="219"/>
    </location>
</feature>
<organism evidence="11 12">
    <name type="scientific">Phytophthora megakarya</name>
    <dbReference type="NCBI Taxonomy" id="4795"/>
    <lineage>
        <taxon>Eukaryota</taxon>
        <taxon>Sar</taxon>
        <taxon>Stramenopiles</taxon>
        <taxon>Oomycota</taxon>
        <taxon>Peronosporomycetes</taxon>
        <taxon>Peronosporales</taxon>
        <taxon>Peronosporaceae</taxon>
        <taxon>Phytophthora</taxon>
    </lineage>
</organism>
<keyword evidence="8" id="KW-0239">DNA-directed DNA polymerase</keyword>
<keyword evidence="7" id="KW-0695">RNA-directed DNA polymerase</keyword>
<keyword evidence="9" id="KW-0233">DNA recombination</keyword>
<keyword evidence="5" id="KW-0460">Magnesium</keyword>
<dbReference type="GO" id="GO:0003964">
    <property type="term" value="F:RNA-directed DNA polymerase activity"/>
    <property type="evidence" value="ECO:0007669"/>
    <property type="project" value="UniProtKB-KW"/>
</dbReference>
<name>A0A225VE53_9STRA</name>
<evidence type="ECO:0000256" key="6">
    <source>
        <dbReference type="ARBA" id="ARBA00022908"/>
    </source>
</evidence>
<dbReference type="Pfam" id="PF00665">
    <property type="entry name" value="rve"/>
    <property type="match status" value="1"/>
</dbReference>
<dbReference type="GO" id="GO:0003887">
    <property type="term" value="F:DNA-directed DNA polymerase activity"/>
    <property type="evidence" value="ECO:0007669"/>
    <property type="project" value="UniProtKB-KW"/>
</dbReference>
<keyword evidence="4" id="KW-0378">Hydrolase</keyword>
<keyword evidence="3" id="KW-0255">Endonuclease</keyword>
<dbReference type="InterPro" id="IPR001584">
    <property type="entry name" value="Integrase_cat-core"/>
</dbReference>
<proteinExistence type="predicted"/>
<evidence type="ECO:0000313" key="12">
    <source>
        <dbReference type="Proteomes" id="UP000198211"/>
    </source>
</evidence>
<comment type="caution">
    <text evidence="11">The sequence shown here is derived from an EMBL/GenBank/DDBJ whole genome shotgun (WGS) entry which is preliminary data.</text>
</comment>
<evidence type="ECO:0000256" key="4">
    <source>
        <dbReference type="ARBA" id="ARBA00022801"/>
    </source>
</evidence>
<dbReference type="PANTHER" id="PTHR42648:SF11">
    <property type="entry name" value="TRANSPOSON TY4-P GAG-POL POLYPROTEIN"/>
    <property type="match status" value="1"/>
</dbReference>
<dbReference type="Proteomes" id="UP000198211">
    <property type="component" value="Unassembled WGS sequence"/>
</dbReference>
<dbReference type="STRING" id="4795.A0A225VE53"/>
<evidence type="ECO:0000256" key="3">
    <source>
        <dbReference type="ARBA" id="ARBA00022759"/>
    </source>
</evidence>
<evidence type="ECO:0000256" key="9">
    <source>
        <dbReference type="ARBA" id="ARBA00023172"/>
    </source>
</evidence>
<keyword evidence="12" id="KW-1185">Reference proteome</keyword>
<keyword evidence="6" id="KW-0229">DNA integration</keyword>
<keyword evidence="2" id="KW-0479">Metal-binding</keyword>
<evidence type="ECO:0000256" key="2">
    <source>
        <dbReference type="ARBA" id="ARBA00022723"/>
    </source>
</evidence>
<dbReference type="OrthoDB" id="89199at2759"/>
<dbReference type="GO" id="GO:0015074">
    <property type="term" value="P:DNA integration"/>
    <property type="evidence" value="ECO:0007669"/>
    <property type="project" value="UniProtKB-KW"/>
</dbReference>
<dbReference type="GO" id="GO:0006310">
    <property type="term" value="P:DNA recombination"/>
    <property type="evidence" value="ECO:0007669"/>
    <property type="project" value="UniProtKB-KW"/>
</dbReference>
<evidence type="ECO:0000256" key="1">
    <source>
        <dbReference type="ARBA" id="ARBA00022722"/>
    </source>
</evidence>
<dbReference type="EMBL" id="NBNE01005431">
    <property type="protein sequence ID" value="OWZ03592.1"/>
    <property type="molecule type" value="Genomic_DNA"/>
</dbReference>
<dbReference type="PANTHER" id="PTHR42648">
    <property type="entry name" value="TRANSPOSASE, PUTATIVE-RELATED"/>
    <property type="match status" value="1"/>
</dbReference>
<keyword evidence="8" id="KW-0808">Transferase</keyword>
<keyword evidence="1" id="KW-0540">Nuclease</keyword>
<reference evidence="12" key="1">
    <citation type="submission" date="2017-03" db="EMBL/GenBank/DDBJ databases">
        <title>Phytopthora megakarya and P. palmivora, two closely related causual agents of cacao black pod achieved similar genome size and gene model numbers by different mechanisms.</title>
        <authorList>
            <person name="Ali S."/>
            <person name="Shao J."/>
            <person name="Larry D.J."/>
            <person name="Kronmiller B."/>
            <person name="Shen D."/>
            <person name="Strem M.D."/>
            <person name="Melnick R.L."/>
            <person name="Guiltinan M.J."/>
            <person name="Tyler B.M."/>
            <person name="Meinhardt L.W."/>
            <person name="Bailey B.A."/>
        </authorList>
    </citation>
    <scope>NUCLEOTIDE SEQUENCE [LARGE SCALE GENOMIC DNA]</scope>
    <source>
        <strain evidence="12">zdho120</strain>
    </source>
</reference>
<dbReference type="InterPro" id="IPR039537">
    <property type="entry name" value="Retrotran_Ty1/copia-like"/>
</dbReference>
<dbReference type="InterPro" id="IPR036397">
    <property type="entry name" value="RNaseH_sf"/>
</dbReference>
<dbReference type="PROSITE" id="PS50994">
    <property type="entry name" value="INTEGRASE"/>
    <property type="match status" value="1"/>
</dbReference>